<feature type="compositionally biased region" description="Low complexity" evidence="1">
    <location>
        <begin position="475"/>
        <end position="488"/>
    </location>
</feature>
<feature type="region of interest" description="Disordered" evidence="1">
    <location>
        <begin position="462"/>
        <end position="494"/>
    </location>
</feature>
<feature type="domain" description="SLH" evidence="2">
    <location>
        <begin position="54"/>
        <end position="117"/>
    </location>
</feature>
<feature type="domain" description="SLH" evidence="2">
    <location>
        <begin position="177"/>
        <end position="240"/>
    </location>
</feature>
<evidence type="ECO:0000313" key="4">
    <source>
        <dbReference type="Proteomes" id="UP001596108"/>
    </source>
</evidence>
<feature type="domain" description="SLH" evidence="2">
    <location>
        <begin position="118"/>
        <end position="176"/>
    </location>
</feature>
<proteinExistence type="predicted"/>
<organism evidence="3 4">
    <name type="scientific">Cohnella yongneupensis</name>
    <dbReference type="NCBI Taxonomy" id="425006"/>
    <lineage>
        <taxon>Bacteria</taxon>
        <taxon>Bacillati</taxon>
        <taxon>Bacillota</taxon>
        <taxon>Bacilli</taxon>
        <taxon>Bacillales</taxon>
        <taxon>Paenibacillaceae</taxon>
        <taxon>Cohnella</taxon>
    </lineage>
</organism>
<comment type="caution">
    <text evidence="3">The sequence shown here is derived from an EMBL/GenBank/DDBJ whole genome shotgun (WGS) entry which is preliminary data.</text>
</comment>
<dbReference type="Pfam" id="PF00395">
    <property type="entry name" value="SLH"/>
    <property type="match status" value="3"/>
</dbReference>
<keyword evidence="4" id="KW-1185">Reference proteome</keyword>
<dbReference type="InterPro" id="IPR051465">
    <property type="entry name" value="Cell_Envelope_Struct_Comp"/>
</dbReference>
<dbReference type="PANTHER" id="PTHR43308">
    <property type="entry name" value="OUTER MEMBRANE PROTEIN ALPHA-RELATED"/>
    <property type="match status" value="1"/>
</dbReference>
<accession>A0ABW0R4E5</accession>
<reference evidence="4" key="1">
    <citation type="journal article" date="2019" name="Int. J. Syst. Evol. Microbiol.">
        <title>The Global Catalogue of Microorganisms (GCM) 10K type strain sequencing project: providing services to taxonomists for standard genome sequencing and annotation.</title>
        <authorList>
            <consortium name="The Broad Institute Genomics Platform"/>
            <consortium name="The Broad Institute Genome Sequencing Center for Infectious Disease"/>
            <person name="Wu L."/>
            <person name="Ma J."/>
        </authorList>
    </citation>
    <scope>NUCLEOTIDE SEQUENCE [LARGE SCALE GENOMIC DNA]</scope>
    <source>
        <strain evidence="4">CGMCC 1.18578</strain>
    </source>
</reference>
<evidence type="ECO:0000313" key="3">
    <source>
        <dbReference type="EMBL" id="MFC5530667.1"/>
    </source>
</evidence>
<dbReference type="PROSITE" id="PS51272">
    <property type="entry name" value="SLH"/>
    <property type="match status" value="3"/>
</dbReference>
<evidence type="ECO:0000259" key="2">
    <source>
        <dbReference type="PROSITE" id="PS51272"/>
    </source>
</evidence>
<sequence>MMKKLLIGKLPRRALIWTLIVSLLSGVITPATLSAKDLLASQLAEVATQASATADGPLPNDIQGHWAEGAIAEWIKLGLIQGYEDGSFRPNQTISRIEFVTLVNRAFGFSGGGAISFADVPAGAWYIPQIQAAKAAAYIGGYTDGTFRPQGKLSRVEAGTILSRLVPVVSRSSEEPLGQFADRESVPSYGHDPLNAVLASGYMEGFPDRTLRPLQPITRAEAVTLLNRLLKQSNSGVPGRIVISAKNLDAAGTYGPATGNFNVVGGLTVLAPDTVLRNLTVTGDLVIGASVGEGDVTLDHVTVRGRTFVNGGGEHSVHMNDSSLGTVVVDKTGGRVRVVIDGTTVIEQMDVQSDALIESDGSEGGGISGVVITATGEVVLSGAFAKVEVRSDVRLTVTSGTIAELQVGESSSASKIALGDGVIVDNMELHGIASVTGEGTIQHALVDAVGVTFETKPKVVETTDRGGLTGGGVAGIPTGPVGPTVPTNPTNPNPPIDSTISVVVSATQPQMTGVRVVLNPAVAGLTAANFNVRTSGGQSATVTFAGSLDGGATYALSAALTEGQTYTVMATKTGYAFGSPVAFTVPVTTDPGTDSGTDPNAVSVTASVYDIGATSFSLAFDGAVEGLTTSDLTLNHQGDAVGVLSADTADNGLSYSVVAMLSEGQTYTLTIAKAGYSFGSPLTIQVPGSGTTDPGETSDVVVTATASQLSTAGFKLSLDKPVSELEMDSFVITNGDNERVGVDMLASVSAGREYEVYAALAIGKSYTIALNKAGYAFTEPLVLKVAAIDAASSVGWVSFGGFQLNLDRSVSDMSIERAEVMNVGGAAVADASVQVGSGGRTLVVAGTFTAGATYHYRIYIGDYVFEGDVAVPVTIPVSRYTTFETTSNGSTSLRVTFSVPVPGLTADSFLLSHNNGTPYLIGSVSTTDGGSSYVIGPDNAAYSDYVLDVEQSGYDFGGSKKVIRTTLNPWYGTSPYPGFFAGFNPSLPGGVTANDFRVTDERGSPVSVVSVESEQGGFVVRYDGVRGQTFRIEIIKDGYDFGAPRSNTAAYSNKVLNPSYTGFTLSLNPPVAIDTVRGFRLNRMTADYQIGATVPIQGVTTSNGGSSYEIAASLTPGNYRLLIDAPIEMTVYYFTVSAVATIAVGKVLNTGIRVSLDYAVDGLDASSFQIVNVETDAQVWISAADTQDHGRTYWLSAELPGRNYVVKLNGHLPVGGVAFQVQGTLDAGNFSALNPTGTGFDLAFDNPVPGLLPADIDLRDAQNNRVVGLTLSTSDGGRTYRIHATLGGNKDYTLTLSKAFVRFGPAVSFHVPYSLTATVTETNRDGWIELRLSQPLTEAQSGGIVAKDDEGNTFYPYEYVMSGGGTVYRIRLANISITRSYMLDLNPGANPDLAAYRLTSPTFAFPVAITSAIASPTGVTVQFEAPVAGLTKANFVIRGASGETYATSAAATADGGSSYALTAALVLGKSYTVQYKPNASYQTATGIPFVASKTIAATIKNVTAQGFKLQFGEKVAGLLQSQVVLRDAGGNVVGQYLYSFTTADQGLSYQFRYDVGAGVLEPGAGYTLAIAREEFALAAPIAFDIPIPGVVTVDGTTNSDIVLTIGAYPYPMPELAAGNFDLRDGKGKLLAVTLTKLSGNQYKLTGALDTLATYTLTVSYPGYDFGSSLSIGMRILVGLDTGLQTQHGFTLFVSPALPNLAASEITISDRDGHTISAQSAVAALNGSAYQVTAPLAAGKKYTVSIAKPGYEVKFSIPFSLNKRSATVDRVSVNGFTLNFDRMLSWSSALKLKVLDDQGAEQRTTGIVSNDGGVSYQIEVALTPDRVYTVEIDRIGDDFGPGIPVIVKSVGVSFAGMEEGSSRTFDLVLDQPLPGMRPGDFVLRRASDGRKIALLSAETADGGISYKLSADFFQAESYTIVPAKDGYAFGDPIAFTVPILATPAVLRTGPKEIEIGFNVAVPGLNAGEVTLRDADGNVWLADTVVTADGGSTYTIRANFVGGRRYSLSLAKSGYDLGDELTVEVPNAITAKLDQASEAGLTLVLSPAVNGLDANDFQLRDSNGQPVAVADASSANDGTTYKLSTGLTGGELYTLTISLAGYDFGAPLVADIPIAVGVTYEDAEATGLTIRLNRAVPGLSAGNVALTDQVGGSTVITALTTTDGGLTYTLQASLQEKKRYSLRLTKSRYDFGADGTFLVPVKVGVAVSPFLSSGFTIKLNRAVPGLTAGNVTLKDTVGKAVPIVSWTASEDGATYVAQAELAGHAIYTLQVIADGYAFGSAAQLEAQPVVLLSARNIDANGFELVLSEPIPRLNIAYLFLAGSDGIRIPLNAVSFYDQSGAANTGLVYKVNKPLALGIPYTLSIEDPAHPTTGPLEVIAPRAVTVQVTGLSKDGLALKFNQLVNGLLAEDISLLAEDGSPIAVEDVVPGETAANYTIRTKLQEDRTYTLSLRKRGYDFGTSGNVSVQVPTTVAATVKNANEAGFTIVLSKPVQNLNISLFKDGFVKGYYDLTITTPDEGRTYQVGVSWPSDYPLTLALSKSGYDLGPDRTVQYQKKKPELQQALTSADGASVLLTFDARMMSSASDVGFAVKINSTWQSNVRVAFVNATTFKLTWTGPLVKSSDKVSVAFTGINRVTGENRAYLAPFAETPAINSSSELGLVQNYAYIGDPKPAAQLLHSQFGYGALETAVLLRQGGFAAAKISGALSSEYGLDRTALIRVYADMGADAGTAFDALHEISYLPNTPEEWIASFLQAGYAAVETGTVFRAKGYQVKDIVRAFRLKGVSAGDAARAMRYSFGEANASAAVAQLKGLYDGTNVADAVQLAYGLSNADAVLALFAGGVIASDAATAIVSLYSADVLVEVALLRDAGYAPKDIGAAIRQGSGFENARTAVKTMNGAGMQPRDVYLFVGGLYTPTEAAVAMLREQMSGYAVAGAVQASGDGALIAINALRQSGAEDEAVAGFVKAAWGSSLTLQETAKQFVQSGMTKEKAASLLHNVYEADVIDAFVALEPLFHPWGFDSKGLFLALLKGGYDPAEVAAYFLKHVYAGRSPVFDVFVNEAQYPIDRTLAYVHDAITADGTPYPMQDAVYDLFAFGARYSAQDALAALRGAYANDANEAPTAANLAAAMSKMYTLNDYGPALVKQMGLSLPMWLELQTTNCPCNASKLAKDAKYMFGLSSVGDITLALGATGKFTLRELIDGVISLYPGNSRESQMAPLTGVLRDSGYAIAELAAVYDDEGWDWIRSFSRYGIAAKESASYLIGKGFSKNDVVLKLRPYPAKDIALVLREQYGLSDADAIAALTDQHFYDENEISSAVAWAYNGNPVALWVKTLRAQGATAGSVISLLISRYPEYRDPGLAGTALVKGGYAMDEVMQALIRRSSNPDLQNTIATLNQLFAQSQISIAQLLAASSSESPESGLLFLKNAKFTRAQLAWALKDYYGVDAGKAASLLSDQYPYDLSQVMQTVADVYGQSKAATAALALDAEGITTLAGAVTYLRDAGFGLKDIALAAKTKFNAPIGETAQRLTEGSNEGANVILYAVAGAYGLTAEHAIHELLAYRGQTSYAQAIAFLYAGQQFGLPTAAKLAKEEYGLSSGEALQQLRAFRMYADKDVANAIALAYGVSQNQSVVDSLEASGIAALEDAVSYLLRMNFDLASIVRVGKEHYGLNQSQVAAALDASGFFDAAGTEAVNAIALVYGQTLSETIVDILDGLGATTYAEALPELRLRGFTLDDMVLAAKEHYRLSTGEMLSALLPKAWYPLTDVTAAVFSIYGKPFSESVGDLLRDAVVATAEEATPMLRQMGYSLKEVATAAREVYGLTAEQAIASLKNADAGNAAMIEAAVADAYGTQVASSAVGLLNAVGGIADPAAAVAYLQGAGVPLGEIAGTLGSVYGLMPSEIAGTLAATGLYDAASILYALTANAASGTSVTGILSKLGITTASTAAATLKEAGFSLDDIAMTMKLDFSQSPTQTKAILTSLGRYGASAIERVVSAAYQEQPNASDSLSYILDSYGITTAEGAVAFLSKSKSTAKSAALQLKNHYGTDADRASDLLRTYYDAGDVTLAISAVYYTGTNLSMLEQLIPPGYASQPSHVANYLSGKMTLKDIAVAMKELFHLSALDAMDAMSAVNATPEALYNSVTEVYGGDPLFAKLADQKNKGASAAVVAVDMYRYGKLTYDDKYLVDTLDSLGYSDAEILSVRYMYFNAGKRNEGTVEEQAALLTRFGVNTPDAIVNFLILKYGRGGTVNAVVFARIVRAGLPEASMKDFALTMAAQGFNHGDIENAFGYLNEDKRALSDNLKTLGYSAYEAAGFVGRVYDVIDDKVRVLKGNGYTLESYIRYLNFNAALVKALRESGFSASEIAIAAVRSGAEGNYARIAMDLRDGGFTDLKVIVGAILDTGYRPEWIPNDLREIASLKDLAKAMNDSGKASLTQIVTGLKIAEANNKMIYDIVKEISKQEQAAFTDELSFAERKALDDDDIAILMTIGSLREAGFSSHDSAGLLTYETGDWMTAALILILSGYDWDDVLGAVWDEYRGAIGVMILQTMMGQAIGKVMQDFKQYWKLVKIVKRIVKKEIT</sequence>
<dbReference type="PANTHER" id="PTHR43308:SF5">
    <property type="entry name" value="S-LAYER PROTEIN _ PEPTIDOGLYCAN ENDO-BETA-N-ACETYLGLUCOSAMINIDASE"/>
    <property type="match status" value="1"/>
</dbReference>
<dbReference type="InterPro" id="IPR001119">
    <property type="entry name" value="SLH_dom"/>
</dbReference>
<gene>
    <name evidence="3" type="ORF">ACFPQ4_14615</name>
</gene>
<dbReference type="RefSeq" id="WP_378112612.1">
    <property type="nucleotide sequence ID" value="NZ_JBHSNC010000045.1"/>
</dbReference>
<name>A0ABW0R4E5_9BACL</name>
<evidence type="ECO:0000256" key="1">
    <source>
        <dbReference type="SAM" id="MobiDB-lite"/>
    </source>
</evidence>
<dbReference type="EMBL" id="JBHSNC010000045">
    <property type="protein sequence ID" value="MFC5530667.1"/>
    <property type="molecule type" value="Genomic_DNA"/>
</dbReference>
<dbReference type="Proteomes" id="UP001596108">
    <property type="component" value="Unassembled WGS sequence"/>
</dbReference>
<protein>
    <submittedName>
        <fullName evidence="3">S-layer homology domain-containing protein</fullName>
    </submittedName>
</protein>